<feature type="compositionally biased region" description="Low complexity" evidence="1">
    <location>
        <begin position="1140"/>
        <end position="1153"/>
    </location>
</feature>
<feature type="compositionally biased region" description="Polar residues" evidence="1">
    <location>
        <begin position="1235"/>
        <end position="1244"/>
    </location>
</feature>
<feature type="compositionally biased region" description="Low complexity" evidence="1">
    <location>
        <begin position="534"/>
        <end position="544"/>
    </location>
</feature>
<evidence type="ECO:0000256" key="1">
    <source>
        <dbReference type="SAM" id="MobiDB-lite"/>
    </source>
</evidence>
<feature type="compositionally biased region" description="Low complexity" evidence="1">
    <location>
        <begin position="551"/>
        <end position="566"/>
    </location>
</feature>
<feature type="compositionally biased region" description="Low complexity" evidence="1">
    <location>
        <begin position="848"/>
        <end position="866"/>
    </location>
</feature>
<evidence type="ECO:0008006" key="3">
    <source>
        <dbReference type="Google" id="ProtNLM"/>
    </source>
</evidence>
<feature type="compositionally biased region" description="Pro residues" evidence="1">
    <location>
        <begin position="567"/>
        <end position="588"/>
    </location>
</feature>
<dbReference type="EMBL" id="CDMZ01004201">
    <property type="protein sequence ID" value="CEM48971.1"/>
    <property type="molecule type" value="Genomic_DNA"/>
</dbReference>
<feature type="compositionally biased region" description="Gly residues" evidence="1">
    <location>
        <begin position="867"/>
        <end position="877"/>
    </location>
</feature>
<dbReference type="PANTHER" id="PTHR46007">
    <property type="entry name" value="MEDIATOR OF RNA POLYMERASE II TRANSCRIPTION SUBUNIT 12"/>
    <property type="match status" value="1"/>
</dbReference>
<feature type="region of interest" description="Disordered" evidence="1">
    <location>
        <begin position="764"/>
        <end position="880"/>
    </location>
</feature>
<feature type="compositionally biased region" description="Basic residues" evidence="1">
    <location>
        <begin position="17"/>
        <end position="32"/>
    </location>
</feature>
<sequence>MAGKQHWGKGPEAPGHGHGHGHGGGHGAKKQKRQVDPNAPLPVVTSVHDFSDPPWNLEEATDEELAAAGLPLPGQNIDDHLCDSRITAPQTMAAILTPQTEENKAGARRRHDFHRPPTRVRYMTVKDLHTGMYLNTRFEHPGDRVEVHLDLEEQDIQFLQKINKVVRGGEVPALDKELEEEDAMWMMDMWEKATGREDPINFSRAIEICRERGVFQWVLYTPYTVKILYDWWRHRRVMNRKPLLRMFWATPDPADINLLTCFRPKLKDKKQLRAHKKSLPENWQRFMHMDRDLKSSMEIVKELIARERMKTFLSEVDQLNAETQRMRVIDPTYVHPGQQQVFHAWRYMCRDRDKTFRPRGRYRNMNLYHPWGGPGGFPLHHLPALSMSGSPSMHGGGGTTRRGSAAAGLSLPLHGGMRGGVSSPHSAAMSPPHAAAMNFGGSPTNYSGSPLGYAGASPSFMHPHPFMQGQFPHPHPSSMQHRPQSQQGMQQPPQQQWGPGGGGMYHSSSGSFAALPKAAQSAGVKSIKKEERAPAPIQAPSASANPPPPAAQSAGGESAAGLSLPPLAHPDPPGPPRVTAPSFPPGAPSGPEVGGGTGAATSRQTSAPPPPQQSHPMLSHLGGPSMSPHMMPQRYSGPLYGGGGGMGMGSPMMGPQGTLAPPPDQRGGGLPMRVSSGAFPAFPSHSRAGRAFGGPAYGPRGPGGFHGPSGLEKGYTTFRCRTRWGRGGRLWTDRRTVDKFKDPHFGPHYQIEKEDFFHRFMTTQAQQDPPGSPLPPSSPVPGPGPSPPYLASTFGLPPPLEPLPPPSTRPKRPAPIPLQPQGASEEATATAAGQSVETAPGGGGGGQSPPRGGRVEAAAGGATQQQVGGGGANGGPSTGAQVPLGGGYSVCQPAAPVLPSATVSGSATASACVSGAWQVPAPGVRDPNKDPKWQAWKCAIRGGVGWEGERERKKVKLASFEPWMAMDDALFTVPGTGSALTSMSDYLKVKANPLFHSSMRLCEWVLGHQQGSWLGVPTKALLDSSSSSSSAADRGYHQRLATRGVSSSSASNPLPPQPQTAAPTDLMAQQQQQHQQLQGGDGGERGASPLSEGTPMDEATAHTRDELSLQLLMGHLSTRWQTFKRRKIMSDNKTDHHGSSSRGVQGQQQHLSGPSGGGVHLGGRPLAQQQQQGGQQYVTQSGAVTAASSNASVHVVQVRPPTASPRQTHNQIRAPGVVQGSPPASQARPPASVATRTNTRQGSRSGLGGPVQQWIAPALVAQQQQQQHSQRPPFAQQGVQAQGRGGGIAGTIQQGGSGNPRLTLTQAQPVGPASAIPGPGSIGGGTGGGGRGQGGNAAGR</sequence>
<organism evidence="2">
    <name type="scientific">Chromera velia CCMP2878</name>
    <dbReference type="NCBI Taxonomy" id="1169474"/>
    <lineage>
        <taxon>Eukaryota</taxon>
        <taxon>Sar</taxon>
        <taxon>Alveolata</taxon>
        <taxon>Colpodellida</taxon>
        <taxon>Chromeraceae</taxon>
        <taxon>Chromera</taxon>
    </lineage>
</organism>
<dbReference type="VEuPathDB" id="CryptoDB:Cvel_1452"/>
<feature type="region of interest" description="Disordered" evidence="1">
    <location>
        <begin position="1130"/>
        <end position="1181"/>
    </location>
</feature>
<name>A0A0G4HWS0_9ALVE</name>
<dbReference type="InterPro" id="IPR051647">
    <property type="entry name" value="Mediator_comp_sub12"/>
</dbReference>
<gene>
    <name evidence="2" type="ORF">Cvel_1452</name>
</gene>
<feature type="compositionally biased region" description="Low complexity" evidence="1">
    <location>
        <begin position="821"/>
        <end position="835"/>
    </location>
</feature>
<feature type="compositionally biased region" description="Low complexity" evidence="1">
    <location>
        <begin position="483"/>
        <end position="497"/>
    </location>
</feature>
<dbReference type="GO" id="GO:0016592">
    <property type="term" value="C:mediator complex"/>
    <property type="evidence" value="ECO:0007669"/>
    <property type="project" value="TreeGrafter"/>
</dbReference>
<protein>
    <recommendedName>
        <fullName evidence="3">Enhancer of polycomb-like protein</fullName>
    </recommendedName>
</protein>
<feature type="region of interest" description="Disordered" evidence="1">
    <location>
        <begin position="390"/>
        <end position="431"/>
    </location>
</feature>
<accession>A0A0G4HWS0</accession>
<feature type="compositionally biased region" description="Pro residues" evidence="1">
    <location>
        <begin position="770"/>
        <end position="788"/>
    </location>
</feature>
<dbReference type="GO" id="GO:0003713">
    <property type="term" value="F:transcription coactivator activity"/>
    <property type="evidence" value="ECO:0007669"/>
    <property type="project" value="TreeGrafter"/>
</dbReference>
<feature type="region of interest" description="Disordered" evidence="1">
    <location>
        <begin position="1041"/>
        <end position="1100"/>
    </location>
</feature>
<proteinExistence type="predicted"/>
<feature type="compositionally biased region" description="Low complexity" evidence="1">
    <location>
        <begin position="1059"/>
        <end position="1078"/>
    </location>
</feature>
<dbReference type="GO" id="GO:0045944">
    <property type="term" value="P:positive regulation of transcription by RNA polymerase II"/>
    <property type="evidence" value="ECO:0007669"/>
    <property type="project" value="TreeGrafter"/>
</dbReference>
<feature type="compositionally biased region" description="Low complexity" evidence="1">
    <location>
        <begin position="422"/>
        <end position="431"/>
    </location>
</feature>
<feature type="compositionally biased region" description="Gly residues" evidence="1">
    <location>
        <begin position="639"/>
        <end position="648"/>
    </location>
</feature>
<feature type="compositionally biased region" description="Gly residues" evidence="1">
    <location>
        <begin position="1283"/>
        <end position="1298"/>
    </location>
</feature>
<feature type="compositionally biased region" description="Low complexity" evidence="1">
    <location>
        <begin position="1309"/>
        <end position="1319"/>
    </location>
</feature>
<feature type="compositionally biased region" description="Low complexity" evidence="1">
    <location>
        <begin position="1221"/>
        <end position="1234"/>
    </location>
</feature>
<reference evidence="2" key="1">
    <citation type="submission" date="2014-11" db="EMBL/GenBank/DDBJ databases">
        <authorList>
            <person name="Otto D Thomas"/>
            <person name="Naeem Raeece"/>
        </authorList>
    </citation>
    <scope>NUCLEOTIDE SEQUENCE</scope>
</reference>
<feature type="compositionally biased region" description="Gly residues" evidence="1">
    <location>
        <begin position="691"/>
        <end position="707"/>
    </location>
</feature>
<evidence type="ECO:0000313" key="2">
    <source>
        <dbReference type="EMBL" id="CEM48971.1"/>
    </source>
</evidence>
<dbReference type="PANTHER" id="PTHR46007:SF8">
    <property type="entry name" value="C2H2-TYPE DOMAIN-CONTAINING PROTEIN"/>
    <property type="match status" value="1"/>
</dbReference>
<feature type="region of interest" description="Disordered" evidence="1">
    <location>
        <begin position="460"/>
        <end position="664"/>
    </location>
</feature>
<feature type="region of interest" description="Disordered" evidence="1">
    <location>
        <begin position="685"/>
        <end position="710"/>
    </location>
</feature>
<feature type="region of interest" description="Disordered" evidence="1">
    <location>
        <begin position="1"/>
        <end position="34"/>
    </location>
</feature>
<feature type="compositionally biased region" description="Low complexity" evidence="1">
    <location>
        <begin position="1256"/>
        <end position="1282"/>
    </location>
</feature>
<feature type="compositionally biased region" description="Pro residues" evidence="1">
    <location>
        <begin position="796"/>
        <end position="818"/>
    </location>
</feature>
<feature type="compositionally biased region" description="Gly residues" evidence="1">
    <location>
        <begin position="1320"/>
        <end position="1340"/>
    </location>
</feature>
<feature type="region of interest" description="Disordered" evidence="1">
    <location>
        <begin position="1214"/>
        <end position="1340"/>
    </location>
</feature>